<dbReference type="EMBL" id="HG994359">
    <property type="protein sequence ID" value="CAF2093538.1"/>
    <property type="molecule type" value="Genomic_DNA"/>
</dbReference>
<gene>
    <name evidence="2" type="ORF">DARMORV10_A05P01600.1</name>
</gene>
<dbReference type="Gramene" id="CDX79996">
    <property type="protein sequence ID" value="CDX79996"/>
    <property type="gene ID" value="GSBRNA2T00132865001"/>
</dbReference>
<dbReference type="Proteomes" id="UP001295469">
    <property type="component" value="Chromosome A05"/>
</dbReference>
<protein>
    <submittedName>
        <fullName evidence="2">(rape) hypothetical protein</fullName>
    </submittedName>
</protein>
<dbReference type="OMA" id="CSERWMY"/>
<organism evidence="2">
    <name type="scientific">Brassica napus</name>
    <name type="common">Rape</name>
    <dbReference type="NCBI Taxonomy" id="3708"/>
    <lineage>
        <taxon>Eukaryota</taxon>
        <taxon>Viridiplantae</taxon>
        <taxon>Streptophyta</taxon>
        <taxon>Embryophyta</taxon>
        <taxon>Tracheophyta</taxon>
        <taxon>Spermatophyta</taxon>
        <taxon>Magnoliopsida</taxon>
        <taxon>eudicotyledons</taxon>
        <taxon>Gunneridae</taxon>
        <taxon>Pentapetalae</taxon>
        <taxon>rosids</taxon>
        <taxon>malvids</taxon>
        <taxon>Brassicales</taxon>
        <taxon>Brassicaceae</taxon>
        <taxon>Brassiceae</taxon>
        <taxon>Brassica</taxon>
    </lineage>
</organism>
<dbReference type="AlphaFoldDB" id="A0A816T6F2"/>
<proteinExistence type="predicted"/>
<feature type="region of interest" description="Disordered" evidence="1">
    <location>
        <begin position="297"/>
        <end position="347"/>
    </location>
</feature>
<reference evidence="2" key="1">
    <citation type="submission" date="2021-01" db="EMBL/GenBank/DDBJ databases">
        <authorList>
            <consortium name="Genoscope - CEA"/>
            <person name="William W."/>
        </authorList>
    </citation>
    <scope>NUCLEOTIDE SEQUENCE</scope>
</reference>
<name>A0A816T6F2_BRANA</name>
<feature type="compositionally biased region" description="Acidic residues" evidence="1">
    <location>
        <begin position="297"/>
        <end position="324"/>
    </location>
</feature>
<sequence>MAVDDDSNNSNTVKCICSDKKAVEVDRKTWELFNKMVPMEGFHRIPEPVEMYFVRNTAFKKILTYCVRISDGTCSERWMYDELLHGESLIGLFHLVGTADFLSFESLDAFILHYVEDKSEEEISYMVRNEELKSLLKIIKFARFYLKNPDKLFSAVLPLVKKSQEEFSQMIVNKDLPSLIKLIKVAEYIGYENVRKAARNHILSKSSNQLSHEIHSQNLKSLIKIFKVAKAEKLQPLQDMVVQYVDSKSKKELVQMVSTELSCRRFDLLNESEYLRRGTIGSEELFRAIYTFIPDKEADEGEEADEEEEEEEEEEEDEEDDDDTLMNQIPIDGATNQVPIYDGSKKKEECKTKTSKLKLVPCISKKPRTTKFHLKKDLSDI</sequence>
<evidence type="ECO:0000256" key="1">
    <source>
        <dbReference type="SAM" id="MobiDB-lite"/>
    </source>
</evidence>
<accession>A0A816T6F2</accession>
<evidence type="ECO:0000313" key="2">
    <source>
        <dbReference type="EMBL" id="CAF2093538.1"/>
    </source>
</evidence>